<organism evidence="2 3">
    <name type="scientific">Portunus trituberculatus</name>
    <name type="common">Swimming crab</name>
    <name type="synonym">Neptunus trituberculatus</name>
    <dbReference type="NCBI Taxonomy" id="210409"/>
    <lineage>
        <taxon>Eukaryota</taxon>
        <taxon>Metazoa</taxon>
        <taxon>Ecdysozoa</taxon>
        <taxon>Arthropoda</taxon>
        <taxon>Crustacea</taxon>
        <taxon>Multicrustacea</taxon>
        <taxon>Malacostraca</taxon>
        <taxon>Eumalacostraca</taxon>
        <taxon>Eucarida</taxon>
        <taxon>Decapoda</taxon>
        <taxon>Pleocyemata</taxon>
        <taxon>Brachyura</taxon>
        <taxon>Eubrachyura</taxon>
        <taxon>Portunoidea</taxon>
        <taxon>Portunidae</taxon>
        <taxon>Portuninae</taxon>
        <taxon>Portunus</taxon>
    </lineage>
</organism>
<dbReference type="Proteomes" id="UP000324222">
    <property type="component" value="Unassembled WGS sequence"/>
</dbReference>
<feature type="region of interest" description="Disordered" evidence="1">
    <location>
        <begin position="16"/>
        <end position="77"/>
    </location>
</feature>
<dbReference type="OrthoDB" id="447290at2759"/>
<reference evidence="2 3" key="1">
    <citation type="submission" date="2019-05" db="EMBL/GenBank/DDBJ databases">
        <title>Another draft genome of Portunus trituberculatus and its Hox gene families provides insights of decapod evolution.</title>
        <authorList>
            <person name="Jeong J.-H."/>
            <person name="Song I."/>
            <person name="Kim S."/>
            <person name="Choi T."/>
            <person name="Kim D."/>
            <person name="Ryu S."/>
            <person name="Kim W."/>
        </authorList>
    </citation>
    <scope>NUCLEOTIDE SEQUENCE [LARGE SCALE GENOMIC DNA]</scope>
    <source>
        <tissue evidence="2">Muscle</tissue>
    </source>
</reference>
<feature type="region of interest" description="Disordered" evidence="1">
    <location>
        <begin position="97"/>
        <end position="126"/>
    </location>
</feature>
<dbReference type="AlphaFoldDB" id="A0A5B7KJA8"/>
<proteinExistence type="predicted"/>
<keyword evidence="3" id="KW-1185">Reference proteome</keyword>
<accession>A0A5B7KJA8</accession>
<evidence type="ECO:0000313" key="2">
    <source>
        <dbReference type="EMBL" id="MPD06994.1"/>
    </source>
</evidence>
<evidence type="ECO:0000256" key="1">
    <source>
        <dbReference type="SAM" id="MobiDB-lite"/>
    </source>
</evidence>
<protein>
    <submittedName>
        <fullName evidence="2">Uncharacterized protein</fullName>
    </submittedName>
</protein>
<evidence type="ECO:0000313" key="3">
    <source>
        <dbReference type="Proteomes" id="UP000324222"/>
    </source>
</evidence>
<sequence>MNNCCEFQFQAAQNMPSNVIDRSRDLSRGGRGRGGPWRGGDRGSWKPTPWANTWRDDRAPGWQQGRGGRGNFSPWADQGSFRGRDYGWNRDRMGYGAHVTSPGSWGRGDKRPWRGGDSWANKRGRY</sequence>
<gene>
    <name evidence="2" type="ORF">E2C01_102834</name>
</gene>
<comment type="caution">
    <text evidence="2">The sequence shown here is derived from an EMBL/GenBank/DDBJ whole genome shotgun (WGS) entry which is preliminary data.</text>
</comment>
<name>A0A5B7KJA8_PORTR</name>
<dbReference type="EMBL" id="VSRR010154134">
    <property type="protein sequence ID" value="MPD06994.1"/>
    <property type="molecule type" value="Genomic_DNA"/>
</dbReference>